<evidence type="ECO:0000256" key="2">
    <source>
        <dbReference type="ARBA" id="ARBA00009054"/>
    </source>
</evidence>
<dbReference type="Gene3D" id="3.90.20.20">
    <property type="match status" value="1"/>
</dbReference>
<dbReference type="EMBL" id="CU928158">
    <property type="protein sequence ID" value="CAQ88018.2"/>
    <property type="molecule type" value="Genomic_DNA"/>
</dbReference>
<dbReference type="GO" id="GO:0051082">
    <property type="term" value="F:unfolded protein binding"/>
    <property type="evidence" value="ECO:0007669"/>
    <property type="project" value="TreeGrafter"/>
</dbReference>
<keyword evidence="14" id="KW-1185">Reference proteome</keyword>
<evidence type="ECO:0000313" key="13">
    <source>
        <dbReference type="EMBL" id="CAQ88018.2"/>
    </source>
</evidence>
<comment type="subunit">
    <text evidence="3 10">Homodimer.</text>
</comment>
<dbReference type="KEGG" id="efe:EFER_0459"/>
<dbReference type="AlphaFoldDB" id="B7LUW0"/>
<dbReference type="HAMAP" id="MF_01151">
    <property type="entry name" value="GrpE"/>
    <property type="match status" value="1"/>
</dbReference>
<dbReference type="GO" id="GO:0051087">
    <property type="term" value="F:protein-folding chaperone binding"/>
    <property type="evidence" value="ECO:0007669"/>
    <property type="project" value="InterPro"/>
</dbReference>
<dbReference type="HOGENOM" id="CLU_057217_6_0_6"/>
<evidence type="ECO:0000256" key="10">
    <source>
        <dbReference type="HAMAP-Rule" id="MF_01151"/>
    </source>
</evidence>
<keyword evidence="13" id="KW-0413">Isomerase</keyword>
<dbReference type="InterPro" id="IPR000740">
    <property type="entry name" value="GrpE"/>
</dbReference>
<dbReference type="CDD" id="cd00446">
    <property type="entry name" value="GrpE"/>
    <property type="match status" value="1"/>
</dbReference>
<evidence type="ECO:0000256" key="9">
    <source>
        <dbReference type="ARBA" id="ARBA00076414"/>
    </source>
</evidence>
<dbReference type="Proteomes" id="UP000000745">
    <property type="component" value="Chromosome"/>
</dbReference>
<evidence type="ECO:0000256" key="3">
    <source>
        <dbReference type="ARBA" id="ARBA00011738"/>
    </source>
</evidence>
<dbReference type="FunFam" id="2.30.22.10:FF:000001">
    <property type="entry name" value="Protein GrpE"/>
    <property type="match status" value="1"/>
</dbReference>
<sequence>MLLSVIGVKVGQETQVATVDSNNFNIVTGECARRAQHITVATNDYREISQLPNLRERASFHILQLQFVSDLLLNDDLVTFCAQPAVEHFMCCQCSRVPWVSHNANTLEMIIHFSEVLVAKIDDNVSASLETLKLIPIISEVSEMNAKKNAEKFMSSKEQKTPEGQAPEEIIMDQHEEIEAVEPEASAEQVDPRDEKIANLEAQLAEAQIRERDGILRVKAEMENLRRRTELDIEKAHKFALEKFINELLPVIDSLDRALEVADKANPDMSAMVEGIELTLKSMLDVVRKFGVEVIAETNVPLDPNVHQAIAMVESDDVAPGNVLGIMQKGYTLNGRTIRAAMVTVAKAKA</sequence>
<evidence type="ECO:0000256" key="4">
    <source>
        <dbReference type="ARBA" id="ARBA00022490"/>
    </source>
</evidence>
<evidence type="ECO:0000313" key="14">
    <source>
        <dbReference type="Proteomes" id="UP000000745"/>
    </source>
</evidence>
<keyword evidence="5 10" id="KW-0346">Stress response</keyword>
<dbReference type="PROSITE" id="PS01071">
    <property type="entry name" value="GRPE"/>
    <property type="match status" value="1"/>
</dbReference>
<gene>
    <name evidence="10 13" type="primary">grpE</name>
    <name evidence="13" type="ordered locus">EFER_0459</name>
</gene>
<dbReference type="InterPro" id="IPR009012">
    <property type="entry name" value="GrpE_head"/>
</dbReference>
<evidence type="ECO:0000256" key="1">
    <source>
        <dbReference type="ARBA" id="ARBA00004496"/>
    </source>
</evidence>
<evidence type="ECO:0000256" key="7">
    <source>
        <dbReference type="ARBA" id="ARBA00053401"/>
    </source>
</evidence>
<dbReference type="PANTHER" id="PTHR21237">
    <property type="entry name" value="GRPE PROTEIN"/>
    <property type="match status" value="1"/>
</dbReference>
<organism evidence="13 14">
    <name type="scientific">Escherichia fergusonii (strain ATCC 35469 / DSM 13698 / CCUG 18766 / IAM 14443 / JCM 21226 / LMG 7866 / NBRC 102419 / NCTC 12128 / CDC 0568-73)</name>
    <dbReference type="NCBI Taxonomy" id="585054"/>
    <lineage>
        <taxon>Bacteria</taxon>
        <taxon>Pseudomonadati</taxon>
        <taxon>Pseudomonadota</taxon>
        <taxon>Gammaproteobacteria</taxon>
        <taxon>Enterobacterales</taxon>
        <taxon>Enterobacteriaceae</taxon>
        <taxon>Escherichia</taxon>
    </lineage>
</organism>
<dbReference type="GO" id="GO:0042803">
    <property type="term" value="F:protein homodimerization activity"/>
    <property type="evidence" value="ECO:0007669"/>
    <property type="project" value="InterPro"/>
</dbReference>
<proteinExistence type="inferred from homology"/>
<dbReference type="GO" id="GO:0005829">
    <property type="term" value="C:cytosol"/>
    <property type="evidence" value="ECO:0007669"/>
    <property type="project" value="TreeGrafter"/>
</dbReference>
<accession>B7LUW0</accession>
<dbReference type="NCBIfam" id="NF010738">
    <property type="entry name" value="PRK14140.1"/>
    <property type="match status" value="1"/>
</dbReference>
<dbReference type="InterPro" id="IPR013805">
    <property type="entry name" value="GrpE_CC"/>
</dbReference>
<comment type="similarity">
    <text evidence="2 10 12">Belongs to the GrpE family.</text>
</comment>
<keyword evidence="6 10" id="KW-0143">Chaperone</keyword>
<comment type="function">
    <text evidence="7 10 11">Participates actively in the response to hyperosmotic and heat shock by preventing the aggregation of stress-denatured proteins, in association with DnaK and GrpE. It is the nucleotide exchange factor for DnaK and may function as a thermosensor. Unfolded proteins bind initially to DnaJ; upon interaction with the DnaJ-bound protein, DnaK hydrolyzes its bound ATP, resulting in the formation of a stable complex. GrpE releases ADP from DnaK; ATP binding to DnaK triggers the release of the substrate protein, thus completing the reaction cycle. Several rounds of ATP-dependent interactions between DnaJ, DnaK and GrpE are required for fully efficient folding.</text>
</comment>
<dbReference type="NCBIfam" id="NF007655">
    <property type="entry name" value="PRK10325.1"/>
    <property type="match status" value="1"/>
</dbReference>
<dbReference type="FunFam" id="3.90.20.20:FF:000001">
    <property type="entry name" value="Protein GrpE"/>
    <property type="match status" value="1"/>
</dbReference>
<dbReference type="NCBIfam" id="NF010748">
    <property type="entry name" value="PRK14150.1"/>
    <property type="match status" value="1"/>
</dbReference>
<dbReference type="PANTHER" id="PTHR21237:SF23">
    <property type="entry name" value="GRPE PROTEIN HOMOLOG, MITOCHONDRIAL"/>
    <property type="match status" value="1"/>
</dbReference>
<evidence type="ECO:0000256" key="11">
    <source>
        <dbReference type="RuleBase" id="RU000639"/>
    </source>
</evidence>
<evidence type="ECO:0000256" key="6">
    <source>
        <dbReference type="ARBA" id="ARBA00023186"/>
    </source>
</evidence>
<protein>
    <recommendedName>
        <fullName evidence="8 10">Protein GrpE</fullName>
    </recommendedName>
    <alternativeName>
        <fullName evidence="9 10">HSP-70 cofactor</fullName>
    </alternativeName>
</protein>
<dbReference type="Pfam" id="PF01025">
    <property type="entry name" value="GrpE"/>
    <property type="match status" value="1"/>
</dbReference>
<comment type="subcellular location">
    <subcellularLocation>
        <location evidence="1 10">Cytoplasm</location>
    </subcellularLocation>
</comment>
<evidence type="ECO:0000256" key="5">
    <source>
        <dbReference type="ARBA" id="ARBA00023016"/>
    </source>
</evidence>
<dbReference type="GO" id="GO:0016853">
    <property type="term" value="F:isomerase activity"/>
    <property type="evidence" value="ECO:0007669"/>
    <property type="project" value="UniProtKB-KW"/>
</dbReference>
<reference evidence="14" key="1">
    <citation type="journal article" date="2009" name="PLoS Genet.">
        <title>Organised genome dynamics in the Escherichia coli species results in highly diverse adaptive paths.</title>
        <authorList>
            <person name="Touchon M."/>
            <person name="Hoede C."/>
            <person name="Tenaillon O."/>
            <person name="Barbe V."/>
            <person name="Baeriswyl S."/>
            <person name="Bidet P."/>
            <person name="Bingen E."/>
            <person name="Bonacorsi S."/>
            <person name="Bouchier C."/>
            <person name="Bouvet O."/>
            <person name="Calteau A."/>
            <person name="Chiapello H."/>
            <person name="Clermont O."/>
            <person name="Cruveiller S."/>
            <person name="Danchin A."/>
            <person name="Diard M."/>
            <person name="Dossat C."/>
            <person name="Karoui M.E."/>
            <person name="Frapy E."/>
            <person name="Garry L."/>
            <person name="Ghigo J.M."/>
            <person name="Gilles A.M."/>
            <person name="Johnson J."/>
            <person name="Le Bouguenec C."/>
            <person name="Lescat M."/>
            <person name="Mangenot S."/>
            <person name="Martinez-Jehanne V."/>
            <person name="Matic I."/>
            <person name="Nassif X."/>
            <person name="Oztas S."/>
            <person name="Petit M.A."/>
            <person name="Pichon C."/>
            <person name="Rouy Z."/>
            <person name="Ruf C.S."/>
            <person name="Schneider D."/>
            <person name="Tourret J."/>
            <person name="Vacherie B."/>
            <person name="Vallenet D."/>
            <person name="Medigue C."/>
            <person name="Rocha E.P.C."/>
            <person name="Denamur E."/>
        </authorList>
    </citation>
    <scope>NUCLEOTIDE SEQUENCE [LARGE SCALE GENOMIC DNA]</scope>
    <source>
        <strain evidence="14">ATCC 35469 / DSM 13698 / BCRC 15582 / CCUG 18766 / IAM 14443 / JCM 21226 / LMG 7866 / NBRC 102419 / NCTC 12128 / CDC 0568-73</strain>
    </source>
</reference>
<keyword evidence="4 10" id="KW-0963">Cytoplasm</keyword>
<dbReference type="Gene3D" id="2.30.22.10">
    <property type="entry name" value="Head domain of nucleotide exchange factor GrpE"/>
    <property type="match status" value="1"/>
</dbReference>
<evidence type="ECO:0000256" key="12">
    <source>
        <dbReference type="RuleBase" id="RU004478"/>
    </source>
</evidence>
<dbReference type="GO" id="GO:0000774">
    <property type="term" value="F:adenyl-nucleotide exchange factor activity"/>
    <property type="evidence" value="ECO:0007669"/>
    <property type="project" value="InterPro"/>
</dbReference>
<dbReference type="GO" id="GO:0006457">
    <property type="term" value="P:protein folding"/>
    <property type="evidence" value="ECO:0007669"/>
    <property type="project" value="InterPro"/>
</dbReference>
<name>B7LUW0_ESCF3</name>
<evidence type="ECO:0000256" key="8">
    <source>
        <dbReference type="ARBA" id="ARBA00072274"/>
    </source>
</evidence>
<dbReference type="SUPFAM" id="SSF58014">
    <property type="entry name" value="Coiled-coil domain of nucleotide exchange factor GrpE"/>
    <property type="match status" value="1"/>
</dbReference>
<dbReference type="PRINTS" id="PR00773">
    <property type="entry name" value="GRPEPROTEIN"/>
</dbReference>
<dbReference type="SUPFAM" id="SSF51064">
    <property type="entry name" value="Head domain of nucleotide exchange factor GrpE"/>
    <property type="match status" value="1"/>
</dbReference>